<proteinExistence type="predicted"/>
<name>A0ACB8WZN7_9TELE</name>
<organism evidence="1 2">
    <name type="scientific">Scortum barcoo</name>
    <name type="common">barcoo grunter</name>
    <dbReference type="NCBI Taxonomy" id="214431"/>
    <lineage>
        <taxon>Eukaryota</taxon>
        <taxon>Metazoa</taxon>
        <taxon>Chordata</taxon>
        <taxon>Craniata</taxon>
        <taxon>Vertebrata</taxon>
        <taxon>Euteleostomi</taxon>
        <taxon>Actinopterygii</taxon>
        <taxon>Neopterygii</taxon>
        <taxon>Teleostei</taxon>
        <taxon>Neoteleostei</taxon>
        <taxon>Acanthomorphata</taxon>
        <taxon>Eupercaria</taxon>
        <taxon>Centrarchiformes</taxon>
        <taxon>Terapontoidei</taxon>
        <taxon>Terapontidae</taxon>
        <taxon>Scortum</taxon>
    </lineage>
</organism>
<accession>A0ACB8WZN7</accession>
<dbReference type="Proteomes" id="UP000831701">
    <property type="component" value="Chromosome 5"/>
</dbReference>
<evidence type="ECO:0000313" key="1">
    <source>
        <dbReference type="EMBL" id="KAI3372969.1"/>
    </source>
</evidence>
<keyword evidence="2" id="KW-1185">Reference proteome</keyword>
<comment type="caution">
    <text evidence="1">The sequence shown here is derived from an EMBL/GenBank/DDBJ whole genome shotgun (WGS) entry which is preliminary data.</text>
</comment>
<dbReference type="EMBL" id="CM041535">
    <property type="protein sequence ID" value="KAI3372969.1"/>
    <property type="molecule type" value="Genomic_DNA"/>
</dbReference>
<reference evidence="1" key="1">
    <citation type="submission" date="2022-04" db="EMBL/GenBank/DDBJ databases">
        <title>Jade perch genome.</title>
        <authorList>
            <person name="Chao B."/>
        </authorList>
    </citation>
    <scope>NUCLEOTIDE SEQUENCE</scope>
    <source>
        <strain evidence="1">CB-2022</strain>
    </source>
</reference>
<protein>
    <submittedName>
        <fullName evidence="1">Uncharacterized protein</fullName>
    </submittedName>
</protein>
<evidence type="ECO:0000313" key="2">
    <source>
        <dbReference type="Proteomes" id="UP000831701"/>
    </source>
</evidence>
<gene>
    <name evidence="1" type="ORF">L3Q82_023415</name>
</gene>
<sequence>MGSEEKETSLYLIQIQHLDKQLESSFNHIQDDKNSLRQFLLSDFHLKSCFYIDHGQFSCLSCRFQLKCDELEKQNKRLSSHYVELEKDKADISEYLKHSAADKERKLEELARRLEGQQEDARREADDLKLKHHQQIQELQDGVDEMKKENEMRAVGLEEQQEELVLMRQQLSQKEHLKKLLVSQREENEAAIKRLEEETLKRMELSEKMKKATNGRIKAETSAIVQEERAQHGELLEKIRILLDQNEDLWRKNDAVENNEWDICLDIDELKRQKSKLTKKKLAQEEKVQQLRWKWQELESELEICGINVQHLQAKREDLSRTLDSVSEQRRLNSARVAQLEAELQEEASRRRRLEADVQEAIGLLGHILMDSSKASRTQWERLMDVLEDAEDLTESSRPGRTPETAEPEADRADTLKLTSDLTFLMARYRPGDLGLVPRPTWKHKAARTGDRPANSFIDISVIELTLIFLH</sequence>